<sequence length="288" mass="31488">MDSNPRKVRFVCISDTHNHGPGEGFTLPKGDVLIHAGDLTNQGSYNELKKALDWIGKADYAVKIVVAGNHDLSLDPEYTLKYKEGWSVVPGDVEACRELVASYASITYVQHSSTTINLPEHNASFRLFGSPDSPERPGQNWAFQYVDGQAAGLWDAIPTDTDVLITHTPPAGHCDESRHWQQGGCPALMQALWKVKPALHICGHCHDGRGAQIVRWNDSPEMVESVQTWKDPGAGNKKQSLLDLTGARHGPSLEIGKETAVVNAAIMSRSWGKGSKAFNKPIVVDVEF</sequence>
<evidence type="ECO:0000313" key="2">
    <source>
        <dbReference type="Proteomes" id="UP001281147"/>
    </source>
</evidence>
<reference evidence="1" key="1">
    <citation type="submission" date="2023-07" db="EMBL/GenBank/DDBJ databases">
        <title>Black Yeasts Isolated from many extreme environments.</title>
        <authorList>
            <person name="Coleine C."/>
            <person name="Stajich J.E."/>
            <person name="Selbmann L."/>
        </authorList>
    </citation>
    <scope>NUCLEOTIDE SEQUENCE</scope>
    <source>
        <strain evidence="1">CCFEE 5714</strain>
    </source>
</reference>
<accession>A0ACC3MY34</accession>
<keyword evidence="2" id="KW-1185">Reference proteome</keyword>
<protein>
    <submittedName>
        <fullName evidence="1">Uncharacterized protein</fullName>
    </submittedName>
</protein>
<comment type="caution">
    <text evidence="1">The sequence shown here is derived from an EMBL/GenBank/DDBJ whole genome shotgun (WGS) entry which is preliminary data.</text>
</comment>
<name>A0ACC3MY34_9PEZI</name>
<proteinExistence type="predicted"/>
<dbReference type="Proteomes" id="UP001281147">
    <property type="component" value="Unassembled WGS sequence"/>
</dbReference>
<gene>
    <name evidence="1" type="ORF">LTR37_012910</name>
</gene>
<organism evidence="1 2">
    <name type="scientific">Vermiconidia calcicola</name>
    <dbReference type="NCBI Taxonomy" id="1690605"/>
    <lineage>
        <taxon>Eukaryota</taxon>
        <taxon>Fungi</taxon>
        <taxon>Dikarya</taxon>
        <taxon>Ascomycota</taxon>
        <taxon>Pezizomycotina</taxon>
        <taxon>Dothideomycetes</taxon>
        <taxon>Dothideomycetidae</taxon>
        <taxon>Mycosphaerellales</taxon>
        <taxon>Extremaceae</taxon>
        <taxon>Vermiconidia</taxon>
    </lineage>
</organism>
<dbReference type="EMBL" id="JAUTXU010000123">
    <property type="protein sequence ID" value="KAK3706083.1"/>
    <property type="molecule type" value="Genomic_DNA"/>
</dbReference>
<evidence type="ECO:0000313" key="1">
    <source>
        <dbReference type="EMBL" id="KAK3706083.1"/>
    </source>
</evidence>